<organism evidence="2 3">
    <name type="scientific">Phytophthora palmivora</name>
    <dbReference type="NCBI Taxonomy" id="4796"/>
    <lineage>
        <taxon>Eukaryota</taxon>
        <taxon>Sar</taxon>
        <taxon>Stramenopiles</taxon>
        <taxon>Oomycota</taxon>
        <taxon>Peronosporomycetes</taxon>
        <taxon>Peronosporales</taxon>
        <taxon>Peronosporaceae</taxon>
        <taxon>Phytophthora</taxon>
    </lineage>
</organism>
<dbReference type="AlphaFoldDB" id="A0A2P4XRM3"/>
<dbReference type="Proteomes" id="UP000237271">
    <property type="component" value="Unassembled WGS sequence"/>
</dbReference>
<sequence length="348" mass="37494">MSIRYQAQPVTAPRALGGDSRQVSLAQQQDRFDCETSTGCSPASPSFTSSGSLLSKPYGDAVKEATALTMQPSIINNNTNFLQRNNNRTESALKDEPRADDPAMMASSYELDHDMMNMLVNLNAGPPRAPVANWDFETASAEAQALYDPETHMSGTNNQPAPLSGLMMMTQSTNADMTHTMNMAVSVPDFIDSGLMTTSSNNNVSQDPFSGIDSSFMMPYQDVATLPVGDFPLHDGSGMYKPTFENTNVTGVTGMDQFTSTRSHVVDNQLENSVPFFGSNELAHVGPTFQDVIGSTNGNLFNDVAQPPISSMADINSGFAMPDLSMQEDDDSDWNGERSRTAGVVTDS</sequence>
<accession>A0A2P4XRM3</accession>
<dbReference type="OrthoDB" id="77038at2759"/>
<name>A0A2P4XRM3_9STRA</name>
<comment type="caution">
    <text evidence="2">The sequence shown here is derived from an EMBL/GenBank/DDBJ whole genome shotgun (WGS) entry which is preliminary data.</text>
</comment>
<feature type="region of interest" description="Disordered" evidence="1">
    <location>
        <begin position="1"/>
        <end position="20"/>
    </location>
</feature>
<protein>
    <submittedName>
        <fullName evidence="2">Uncharacterized protein</fullName>
    </submittedName>
</protein>
<evidence type="ECO:0000313" key="3">
    <source>
        <dbReference type="Proteomes" id="UP000237271"/>
    </source>
</evidence>
<evidence type="ECO:0000256" key="1">
    <source>
        <dbReference type="SAM" id="MobiDB-lite"/>
    </source>
</evidence>
<proteinExistence type="predicted"/>
<feature type="region of interest" description="Disordered" evidence="1">
    <location>
        <begin position="327"/>
        <end position="348"/>
    </location>
</feature>
<dbReference type="EMBL" id="NCKW01008328">
    <property type="protein sequence ID" value="POM68218.1"/>
    <property type="molecule type" value="Genomic_DNA"/>
</dbReference>
<reference evidence="2 3" key="1">
    <citation type="journal article" date="2017" name="Genome Biol. Evol.">
        <title>Phytophthora megakarya and P. palmivora, closely related causal agents of cacao black pod rot, underwent increases in genome sizes and gene numbers by different mechanisms.</title>
        <authorList>
            <person name="Ali S.S."/>
            <person name="Shao J."/>
            <person name="Lary D.J."/>
            <person name="Kronmiller B."/>
            <person name="Shen D."/>
            <person name="Strem M.D."/>
            <person name="Amoako-Attah I."/>
            <person name="Akrofi A.Y."/>
            <person name="Begoude B.A."/>
            <person name="Ten Hoopen G.M."/>
            <person name="Coulibaly K."/>
            <person name="Kebe B.I."/>
            <person name="Melnick R.L."/>
            <person name="Guiltinan M.J."/>
            <person name="Tyler B.M."/>
            <person name="Meinhardt L.W."/>
            <person name="Bailey B.A."/>
        </authorList>
    </citation>
    <scope>NUCLEOTIDE SEQUENCE [LARGE SCALE GENOMIC DNA]</scope>
    <source>
        <strain evidence="3">sbr112.9</strain>
    </source>
</reference>
<evidence type="ECO:0000313" key="2">
    <source>
        <dbReference type="EMBL" id="POM68218.1"/>
    </source>
</evidence>
<keyword evidence="3" id="KW-1185">Reference proteome</keyword>
<gene>
    <name evidence="2" type="ORF">PHPALM_15649</name>
</gene>